<gene>
    <name evidence="1" type="ORF">CKCBCIOL_00014</name>
</gene>
<protein>
    <recommendedName>
        <fullName evidence="2">IS1 family transposase</fullName>
    </recommendedName>
</protein>
<name>A0A7G9Z1M3_9EURY</name>
<dbReference type="EMBL" id="MT631564">
    <property type="protein sequence ID" value="QNO54157.1"/>
    <property type="molecule type" value="Genomic_DNA"/>
</dbReference>
<dbReference type="AlphaFoldDB" id="A0A7G9Z1M3"/>
<sequence length="104" mass="11489">MGEVNLDEFFCPNEACPDYGKKGKGNIRLKEHYGRQDTALLKCKTCKKTFENRGTPFFGLHTPKEKVLQSMAMLVEKGIIRGTVRAMGADKDSAAIGVTGFWCG</sequence>
<reference evidence="1" key="1">
    <citation type="submission" date="2020-06" db="EMBL/GenBank/DDBJ databases">
        <title>Unique genomic features of the anaerobic methanotrophic archaea.</title>
        <authorList>
            <person name="Chadwick G.L."/>
            <person name="Skennerton C.T."/>
            <person name="Laso-Perez R."/>
            <person name="Leu A.O."/>
            <person name="Speth D.R."/>
            <person name="Yu H."/>
            <person name="Morgan-Lang C."/>
            <person name="Hatzenpichler R."/>
            <person name="Goudeau D."/>
            <person name="Malmstrom R."/>
            <person name="Brazelton W.J."/>
            <person name="Woyke T."/>
            <person name="Hallam S.J."/>
            <person name="Tyson G.W."/>
            <person name="Wegener G."/>
            <person name="Boetius A."/>
            <person name="Orphan V."/>
        </authorList>
    </citation>
    <scope>NUCLEOTIDE SEQUENCE</scope>
</reference>
<evidence type="ECO:0000313" key="1">
    <source>
        <dbReference type="EMBL" id="QNO54157.1"/>
    </source>
</evidence>
<accession>A0A7G9Z1M3</accession>
<organism evidence="1">
    <name type="scientific">Candidatus Methanophaga sp. ANME-1 ERB7</name>
    <dbReference type="NCBI Taxonomy" id="2759913"/>
    <lineage>
        <taxon>Archaea</taxon>
        <taxon>Methanobacteriati</taxon>
        <taxon>Methanobacteriota</taxon>
        <taxon>Stenosarchaea group</taxon>
        <taxon>Methanomicrobia</taxon>
        <taxon>Candidatus Methanophagales</taxon>
        <taxon>Candidatus Methanophagaceae</taxon>
        <taxon>Candidatus Methanophaga</taxon>
    </lineage>
</organism>
<evidence type="ECO:0008006" key="2">
    <source>
        <dbReference type="Google" id="ProtNLM"/>
    </source>
</evidence>
<proteinExistence type="predicted"/>